<evidence type="ECO:0000313" key="2">
    <source>
        <dbReference type="Proteomes" id="UP000245506"/>
    </source>
</evidence>
<dbReference type="AlphaFoldDB" id="A0A317C8Q5"/>
<dbReference type="EMBL" id="QGKL01000039">
    <property type="protein sequence ID" value="PWQ94719.1"/>
    <property type="molecule type" value="Genomic_DNA"/>
</dbReference>
<evidence type="ECO:0000313" key="1">
    <source>
        <dbReference type="EMBL" id="PWQ94719.1"/>
    </source>
</evidence>
<protein>
    <submittedName>
        <fullName evidence="1">DUF1826 domain-containing protein</fullName>
    </submittedName>
</protein>
<dbReference type="Proteomes" id="UP000245506">
    <property type="component" value="Unassembled WGS sequence"/>
</dbReference>
<accession>A0A317C8Q5</accession>
<name>A0A317C8Q5_9GAMM</name>
<sequence>MSVSYALADIHQDDVSIAISQQTISGRLKCAVESFLDESPNFKIITTMSSNDALAEVSQFANGTIPTELAGSIALHVDTYCKLFKIDSVRLSLTAINHVMCPQFHTDRVTCRLITSYCGPATEWLPHDAVDRSKLGLGNNGLPDHLSGLYEHDDDIQQLDCGDIALLKGTLWAERENAGQVHRSPSVGPGERRLLLTLDFGS</sequence>
<organism evidence="1 2">
    <name type="scientific">Leucothrix arctica</name>
    <dbReference type="NCBI Taxonomy" id="1481894"/>
    <lineage>
        <taxon>Bacteria</taxon>
        <taxon>Pseudomonadati</taxon>
        <taxon>Pseudomonadota</taxon>
        <taxon>Gammaproteobacteria</taxon>
        <taxon>Thiotrichales</taxon>
        <taxon>Thiotrichaceae</taxon>
        <taxon>Leucothrix</taxon>
    </lineage>
</organism>
<dbReference type="RefSeq" id="WP_109824395.1">
    <property type="nucleotide sequence ID" value="NZ_QGKL01000039.1"/>
</dbReference>
<dbReference type="Pfam" id="PF08856">
    <property type="entry name" value="DUF1826"/>
    <property type="match status" value="1"/>
</dbReference>
<gene>
    <name evidence="1" type="ORF">DKT75_15640</name>
</gene>
<dbReference type="InterPro" id="IPR014955">
    <property type="entry name" value="DUF1826"/>
</dbReference>
<reference evidence="1 2" key="1">
    <citation type="submission" date="2018-05" db="EMBL/GenBank/DDBJ databases">
        <title>Leucothrix arctica sp. nov., isolated from Arctic seawater.</title>
        <authorList>
            <person name="Choi A."/>
            <person name="Baek K."/>
        </authorList>
    </citation>
    <scope>NUCLEOTIDE SEQUENCE [LARGE SCALE GENOMIC DNA]</scope>
    <source>
        <strain evidence="1 2">IMCC9719</strain>
    </source>
</reference>
<dbReference type="OrthoDB" id="5342505at2"/>
<proteinExistence type="predicted"/>
<keyword evidence="2" id="KW-1185">Reference proteome</keyword>
<comment type="caution">
    <text evidence="1">The sequence shown here is derived from an EMBL/GenBank/DDBJ whole genome shotgun (WGS) entry which is preliminary data.</text>
</comment>